<dbReference type="InterPro" id="IPR013604">
    <property type="entry name" value="7TM_chemorcpt"/>
</dbReference>
<feature type="transmembrane region" description="Helical" evidence="8">
    <location>
        <begin position="107"/>
        <end position="126"/>
    </location>
</feature>
<evidence type="ECO:0000256" key="1">
    <source>
        <dbReference type="ARBA" id="ARBA00004651"/>
    </source>
</evidence>
<feature type="transmembrane region" description="Helical" evidence="8">
    <location>
        <begin position="334"/>
        <end position="353"/>
    </location>
</feature>
<accession>A0A1A9VH33</accession>
<keyword evidence="5 8" id="KW-0472">Membrane</keyword>
<keyword evidence="7 8" id="KW-0807">Transducer</keyword>
<dbReference type="Pfam" id="PF08395">
    <property type="entry name" value="7tm_7"/>
    <property type="match status" value="1"/>
</dbReference>
<name>A0A1A9VH33_GLOAU</name>
<dbReference type="GO" id="GO:0030425">
    <property type="term" value="C:dendrite"/>
    <property type="evidence" value="ECO:0007669"/>
    <property type="project" value="TreeGrafter"/>
</dbReference>
<evidence type="ECO:0000256" key="4">
    <source>
        <dbReference type="ARBA" id="ARBA00022989"/>
    </source>
</evidence>
<dbReference type="GO" id="GO:0030424">
    <property type="term" value="C:axon"/>
    <property type="evidence" value="ECO:0007669"/>
    <property type="project" value="TreeGrafter"/>
</dbReference>
<evidence type="ECO:0000256" key="5">
    <source>
        <dbReference type="ARBA" id="ARBA00023136"/>
    </source>
</evidence>
<evidence type="ECO:0000256" key="8">
    <source>
        <dbReference type="RuleBase" id="RU363108"/>
    </source>
</evidence>
<feature type="transmembrane region" description="Helical" evidence="8">
    <location>
        <begin position="297"/>
        <end position="314"/>
    </location>
</feature>
<sequence>MDVENQNNLPLARPSYRNRWRSLFSAKGLYESLQPLFLLLYWHGLMVYSIKANADGKKELRHSLWSHLNVFFHLTLYIVCYTMTVMNNFESVAGYFFQSKISRFGDFMQILSGFIGVTVIYITAIIPKHYVQNCLQFIQEIDQCLLRVGVRIMYSKILRYSCIFIVAMILIDILYTAASFQILKSANEEPSLYLHITFILQHTVVLTAIAMFSCFTKLIEARFTMLHKVLQNLYHQWETRSIKTLSRKQKSLQCFDSFSTQTIASKSPCEIVQESMEIHQLICEAASMANKYFNCQLLTIISTAFSIIVFDAYYVLETLLGKSRRESKFKTIEFVTFFSCQMILYVIAIISIVEGSNRAIKKSEKTGSIVHALLNRAKTLDVKEKLQQFSMQLMHLKINFTAGGLFNIDRSLYFTISGALTTYLTILLQFTANSPSGLSQDCVVKPPMTSLSLPAVLINSTSI</sequence>
<protein>
    <recommendedName>
        <fullName evidence="8">Gustatory receptor</fullName>
    </recommendedName>
</protein>
<feature type="transmembrane region" description="Helical" evidence="8">
    <location>
        <begin position="157"/>
        <end position="180"/>
    </location>
</feature>
<dbReference type="EnsemblMetazoa" id="GAUT037007-RA">
    <property type="protein sequence ID" value="GAUT037007-PA"/>
    <property type="gene ID" value="GAUT037007"/>
</dbReference>
<comment type="similarity">
    <text evidence="8">Belongs to the insect chemoreceptor superfamily. Gustatory receptor (GR) family.</text>
</comment>
<keyword evidence="4 8" id="KW-1133">Transmembrane helix</keyword>
<dbReference type="PANTHER" id="PTHR21143">
    <property type="entry name" value="INVERTEBRATE GUSTATORY RECEPTOR"/>
    <property type="match status" value="1"/>
</dbReference>
<reference evidence="9" key="1">
    <citation type="submission" date="2020-05" db="UniProtKB">
        <authorList>
            <consortium name="EnsemblMetazoa"/>
        </authorList>
    </citation>
    <scope>IDENTIFICATION</scope>
    <source>
        <strain evidence="9">TTRI</strain>
    </source>
</reference>
<dbReference type="GO" id="GO:0050909">
    <property type="term" value="P:sensory perception of taste"/>
    <property type="evidence" value="ECO:0007669"/>
    <property type="project" value="InterPro"/>
</dbReference>
<dbReference type="VEuPathDB" id="VectorBase:GAUT037007"/>
<dbReference type="STRING" id="7395.A0A1A9VH33"/>
<organism evidence="9 10">
    <name type="scientific">Glossina austeni</name>
    <name type="common">Savannah tsetse fly</name>
    <dbReference type="NCBI Taxonomy" id="7395"/>
    <lineage>
        <taxon>Eukaryota</taxon>
        <taxon>Metazoa</taxon>
        <taxon>Ecdysozoa</taxon>
        <taxon>Arthropoda</taxon>
        <taxon>Hexapoda</taxon>
        <taxon>Insecta</taxon>
        <taxon>Pterygota</taxon>
        <taxon>Neoptera</taxon>
        <taxon>Endopterygota</taxon>
        <taxon>Diptera</taxon>
        <taxon>Brachycera</taxon>
        <taxon>Muscomorpha</taxon>
        <taxon>Hippoboscoidea</taxon>
        <taxon>Glossinidae</taxon>
        <taxon>Glossina</taxon>
    </lineage>
</organism>
<evidence type="ECO:0000256" key="7">
    <source>
        <dbReference type="ARBA" id="ARBA00023224"/>
    </source>
</evidence>
<comment type="subcellular location">
    <subcellularLocation>
        <location evidence="1 8">Cell membrane</location>
        <topology evidence="1 8">Multi-pass membrane protein</topology>
    </subcellularLocation>
</comment>
<keyword evidence="3 8" id="KW-0812">Transmembrane</keyword>
<keyword evidence="2 8" id="KW-1003">Cell membrane</keyword>
<evidence type="ECO:0000313" key="9">
    <source>
        <dbReference type="EnsemblMetazoa" id="GAUT037007-PA"/>
    </source>
</evidence>
<dbReference type="AlphaFoldDB" id="A0A1A9VH33"/>
<feature type="transmembrane region" description="Helical" evidence="8">
    <location>
        <begin position="70"/>
        <end position="87"/>
    </location>
</feature>
<comment type="function">
    <text evidence="8">Gustatory receptor which mediates acceptance or avoidance behavior, depending on its substrates.</text>
</comment>
<dbReference type="GO" id="GO:0007635">
    <property type="term" value="P:chemosensory behavior"/>
    <property type="evidence" value="ECO:0007669"/>
    <property type="project" value="TreeGrafter"/>
</dbReference>
<feature type="transmembrane region" description="Helical" evidence="8">
    <location>
        <begin position="192"/>
        <end position="215"/>
    </location>
</feature>
<evidence type="ECO:0000256" key="6">
    <source>
        <dbReference type="ARBA" id="ARBA00023170"/>
    </source>
</evidence>
<dbReference type="GO" id="GO:0008049">
    <property type="term" value="P:male courtship behavior"/>
    <property type="evidence" value="ECO:0007669"/>
    <property type="project" value="TreeGrafter"/>
</dbReference>
<dbReference type="GO" id="GO:0005886">
    <property type="term" value="C:plasma membrane"/>
    <property type="evidence" value="ECO:0007669"/>
    <property type="project" value="UniProtKB-SubCell"/>
</dbReference>
<dbReference type="GO" id="GO:0007165">
    <property type="term" value="P:signal transduction"/>
    <property type="evidence" value="ECO:0007669"/>
    <property type="project" value="UniProtKB-KW"/>
</dbReference>
<keyword evidence="10" id="KW-1185">Reference proteome</keyword>
<feature type="transmembrane region" description="Helical" evidence="8">
    <location>
        <begin position="32"/>
        <end position="50"/>
    </location>
</feature>
<proteinExistence type="inferred from homology"/>
<dbReference type="PANTHER" id="PTHR21143:SF104">
    <property type="entry name" value="GUSTATORY RECEPTOR 8A-RELATED"/>
    <property type="match status" value="1"/>
</dbReference>
<evidence type="ECO:0000256" key="2">
    <source>
        <dbReference type="ARBA" id="ARBA00022475"/>
    </source>
</evidence>
<evidence type="ECO:0000256" key="3">
    <source>
        <dbReference type="ARBA" id="ARBA00022692"/>
    </source>
</evidence>
<evidence type="ECO:0000313" key="10">
    <source>
        <dbReference type="Proteomes" id="UP000078200"/>
    </source>
</evidence>
<dbReference type="GO" id="GO:0043025">
    <property type="term" value="C:neuronal cell body"/>
    <property type="evidence" value="ECO:0007669"/>
    <property type="project" value="TreeGrafter"/>
</dbReference>
<keyword evidence="6 8" id="KW-0675">Receptor</keyword>
<dbReference type="Proteomes" id="UP000078200">
    <property type="component" value="Unassembled WGS sequence"/>
</dbReference>